<dbReference type="Proteomes" id="UP000297245">
    <property type="component" value="Unassembled WGS sequence"/>
</dbReference>
<name>A0A4V4HF02_DENBC</name>
<feature type="region of interest" description="Disordered" evidence="1">
    <location>
        <begin position="1"/>
        <end position="24"/>
    </location>
</feature>
<feature type="compositionally biased region" description="Polar residues" evidence="1">
    <location>
        <begin position="1"/>
        <end position="10"/>
    </location>
</feature>
<evidence type="ECO:0000256" key="1">
    <source>
        <dbReference type="SAM" id="MobiDB-lite"/>
    </source>
</evidence>
<evidence type="ECO:0000313" key="3">
    <source>
        <dbReference type="Proteomes" id="UP000297245"/>
    </source>
</evidence>
<keyword evidence="3" id="KW-1185">Reference proteome</keyword>
<organism evidence="2 3">
    <name type="scientific">Dendrothele bispora (strain CBS 962.96)</name>
    <dbReference type="NCBI Taxonomy" id="1314807"/>
    <lineage>
        <taxon>Eukaryota</taxon>
        <taxon>Fungi</taxon>
        <taxon>Dikarya</taxon>
        <taxon>Basidiomycota</taxon>
        <taxon>Agaricomycotina</taxon>
        <taxon>Agaricomycetes</taxon>
        <taxon>Agaricomycetidae</taxon>
        <taxon>Agaricales</taxon>
        <taxon>Agaricales incertae sedis</taxon>
        <taxon>Dendrothele</taxon>
    </lineage>
</organism>
<dbReference type="EMBL" id="ML179263">
    <property type="protein sequence ID" value="THU92935.1"/>
    <property type="molecule type" value="Genomic_DNA"/>
</dbReference>
<protein>
    <submittedName>
        <fullName evidence="2">Uncharacterized protein</fullName>
    </submittedName>
</protein>
<proteinExistence type="predicted"/>
<dbReference type="AlphaFoldDB" id="A0A4V4HF02"/>
<gene>
    <name evidence="2" type="ORF">K435DRAFT_967495</name>
</gene>
<sequence length="240" mass="26775">MSSAESTTVSTRKRRDTASNVHKPCARQRYQHRLSVFGDVEVQLRGMHSLPSTKEEDTLMGVEVPIITFFSLLSLLPRQGRQREGQTQQRVIRKELLTRFWSAYHLRLPSLFLHDVLPSPTLILASPSPNPSLAYSTLRPLLPIATDRSADADYTMQVEERVINIPSATTLPPDFEGSPSVAINPYTSTVTGTLMSNGDSWLFETSDDSPVYFYEDCELTNSNAIIQLSPSSSDKLGILM</sequence>
<accession>A0A4V4HF02</accession>
<dbReference type="OrthoDB" id="2985813at2759"/>
<reference evidence="2 3" key="1">
    <citation type="journal article" date="2019" name="Nat. Ecol. Evol.">
        <title>Megaphylogeny resolves global patterns of mushroom evolution.</title>
        <authorList>
            <person name="Varga T."/>
            <person name="Krizsan K."/>
            <person name="Foldi C."/>
            <person name="Dima B."/>
            <person name="Sanchez-Garcia M."/>
            <person name="Sanchez-Ramirez S."/>
            <person name="Szollosi G.J."/>
            <person name="Szarkandi J.G."/>
            <person name="Papp V."/>
            <person name="Albert L."/>
            <person name="Andreopoulos W."/>
            <person name="Angelini C."/>
            <person name="Antonin V."/>
            <person name="Barry K.W."/>
            <person name="Bougher N.L."/>
            <person name="Buchanan P."/>
            <person name="Buyck B."/>
            <person name="Bense V."/>
            <person name="Catcheside P."/>
            <person name="Chovatia M."/>
            <person name="Cooper J."/>
            <person name="Damon W."/>
            <person name="Desjardin D."/>
            <person name="Finy P."/>
            <person name="Geml J."/>
            <person name="Haridas S."/>
            <person name="Hughes K."/>
            <person name="Justo A."/>
            <person name="Karasinski D."/>
            <person name="Kautmanova I."/>
            <person name="Kiss B."/>
            <person name="Kocsube S."/>
            <person name="Kotiranta H."/>
            <person name="LaButti K.M."/>
            <person name="Lechner B.E."/>
            <person name="Liimatainen K."/>
            <person name="Lipzen A."/>
            <person name="Lukacs Z."/>
            <person name="Mihaltcheva S."/>
            <person name="Morgado L.N."/>
            <person name="Niskanen T."/>
            <person name="Noordeloos M.E."/>
            <person name="Ohm R.A."/>
            <person name="Ortiz-Santana B."/>
            <person name="Ovrebo C."/>
            <person name="Racz N."/>
            <person name="Riley R."/>
            <person name="Savchenko A."/>
            <person name="Shiryaev A."/>
            <person name="Soop K."/>
            <person name="Spirin V."/>
            <person name="Szebenyi C."/>
            <person name="Tomsovsky M."/>
            <person name="Tulloss R.E."/>
            <person name="Uehling J."/>
            <person name="Grigoriev I.V."/>
            <person name="Vagvolgyi C."/>
            <person name="Papp T."/>
            <person name="Martin F.M."/>
            <person name="Miettinen O."/>
            <person name="Hibbett D.S."/>
            <person name="Nagy L.G."/>
        </authorList>
    </citation>
    <scope>NUCLEOTIDE SEQUENCE [LARGE SCALE GENOMIC DNA]</scope>
    <source>
        <strain evidence="2 3">CBS 962.96</strain>
    </source>
</reference>
<evidence type="ECO:0000313" key="2">
    <source>
        <dbReference type="EMBL" id="THU92935.1"/>
    </source>
</evidence>